<keyword evidence="3" id="KW-1185">Reference proteome</keyword>
<proteinExistence type="predicted"/>
<evidence type="ECO:0000256" key="1">
    <source>
        <dbReference type="SAM" id="Phobius"/>
    </source>
</evidence>
<reference evidence="2 3" key="1">
    <citation type="journal article" name="Nat. Commun.">
        <title>Undinarchaeota illuminate DPANN phylogeny and the impact of gene transfer on archaeal evolution.</title>
        <authorList>
            <person name="Dombrowski N."/>
            <person name="Williams T.A."/>
            <person name="Sun J."/>
            <person name="Woodcroft B.J."/>
            <person name="Lee J.H."/>
            <person name="Minh B.Q."/>
            <person name="Rinke C."/>
            <person name="Spang A."/>
        </authorList>
    </citation>
    <scope>NUCLEOTIDE SEQUENCE [LARGE SCALE GENOMIC DNA]</scope>
    <source>
        <strain evidence="2">MAG_bin1129</strain>
    </source>
</reference>
<evidence type="ECO:0000313" key="2">
    <source>
        <dbReference type="EMBL" id="HIK00569.1"/>
    </source>
</evidence>
<keyword evidence="1" id="KW-0472">Membrane</keyword>
<comment type="caution">
    <text evidence="2">The sequence shown here is derived from an EMBL/GenBank/DDBJ whole genome shotgun (WGS) entry which is preliminary data.</text>
</comment>
<gene>
    <name evidence="2" type="ORF">H1016_03450</name>
</gene>
<feature type="transmembrane region" description="Helical" evidence="1">
    <location>
        <begin position="42"/>
        <end position="62"/>
    </location>
</feature>
<feature type="transmembrane region" description="Helical" evidence="1">
    <location>
        <begin position="7"/>
        <end position="30"/>
    </location>
</feature>
<dbReference type="Proteomes" id="UP000646946">
    <property type="component" value="Unassembled WGS sequence"/>
</dbReference>
<name>A0A832UNP8_9ARCH</name>
<protein>
    <submittedName>
        <fullName evidence="2">Uncharacterized protein</fullName>
    </submittedName>
</protein>
<dbReference type="EMBL" id="DVAB01000028">
    <property type="protein sequence ID" value="HIK00569.1"/>
    <property type="molecule type" value="Genomic_DNA"/>
</dbReference>
<sequence length="63" mass="6829">MFIFLKMLIAIVIGSIAAVITLPFVLGFILKFLPLGAIGSGIFTIMWNSFVIGGVATILWGWE</sequence>
<accession>A0A832UNP8</accession>
<evidence type="ECO:0000313" key="3">
    <source>
        <dbReference type="Proteomes" id="UP000646946"/>
    </source>
</evidence>
<keyword evidence="1" id="KW-0812">Transmembrane</keyword>
<keyword evidence="1" id="KW-1133">Transmembrane helix</keyword>
<dbReference type="AlphaFoldDB" id="A0A832UNP8"/>
<organism evidence="2 3">
    <name type="scientific">Candidatus Naiadarchaeum limnaeum</name>
    <dbReference type="NCBI Taxonomy" id="2756139"/>
    <lineage>
        <taxon>Archaea</taxon>
        <taxon>Candidatus Undinarchaeota</taxon>
        <taxon>Candidatus Undinarchaeia</taxon>
        <taxon>Candidatus Naiadarchaeales</taxon>
        <taxon>Candidatus Naiadarchaeaceae</taxon>
        <taxon>Candidatus Naiadarchaeum</taxon>
    </lineage>
</organism>